<name>A0ACC0X4Q7_9ROSI</name>
<proteinExistence type="predicted"/>
<evidence type="ECO:0000313" key="2">
    <source>
        <dbReference type="Proteomes" id="UP001163603"/>
    </source>
</evidence>
<evidence type="ECO:0000313" key="1">
    <source>
        <dbReference type="EMBL" id="KAJ0010315.1"/>
    </source>
</evidence>
<gene>
    <name evidence="1" type="ORF">Pint_34358</name>
</gene>
<accession>A0ACC0X4Q7</accession>
<keyword evidence="2" id="KW-1185">Reference proteome</keyword>
<sequence>MYFNCGSDVDACKVFSKMSFRNLYSYNGMLSGYVKLGQMRPAKKLFDKMVERDVVSWNTMIIGNARSGDVGESVRLFKELRRLCIGYNEFSFAGVLTVCVKTKELKLTKQVHGQVLVTGFLSNLVISSSVLDSYAKCGEMNNARRLFEEMQVRDVLAWTTLVSGYAKWGDMESARKFFNEMPEKNPVSWTALIAGYARNGSGNDALELFAKMMLAGHLEDDALSLDTER</sequence>
<protein>
    <submittedName>
        <fullName evidence="1">Uncharacterized protein</fullName>
    </submittedName>
</protein>
<dbReference type="Proteomes" id="UP001163603">
    <property type="component" value="Chromosome 14"/>
</dbReference>
<organism evidence="1 2">
    <name type="scientific">Pistacia integerrima</name>
    <dbReference type="NCBI Taxonomy" id="434235"/>
    <lineage>
        <taxon>Eukaryota</taxon>
        <taxon>Viridiplantae</taxon>
        <taxon>Streptophyta</taxon>
        <taxon>Embryophyta</taxon>
        <taxon>Tracheophyta</taxon>
        <taxon>Spermatophyta</taxon>
        <taxon>Magnoliopsida</taxon>
        <taxon>eudicotyledons</taxon>
        <taxon>Gunneridae</taxon>
        <taxon>Pentapetalae</taxon>
        <taxon>rosids</taxon>
        <taxon>malvids</taxon>
        <taxon>Sapindales</taxon>
        <taxon>Anacardiaceae</taxon>
        <taxon>Pistacia</taxon>
    </lineage>
</organism>
<reference evidence="2" key="1">
    <citation type="journal article" date="2023" name="G3 (Bethesda)">
        <title>Genome assembly and association tests identify interacting loci associated with vigor, precocity, and sex in interspecific pistachio rootstocks.</title>
        <authorList>
            <person name="Palmer W."/>
            <person name="Jacygrad E."/>
            <person name="Sagayaradj S."/>
            <person name="Cavanaugh K."/>
            <person name="Han R."/>
            <person name="Bertier L."/>
            <person name="Beede B."/>
            <person name="Kafkas S."/>
            <person name="Golino D."/>
            <person name="Preece J."/>
            <person name="Michelmore R."/>
        </authorList>
    </citation>
    <scope>NUCLEOTIDE SEQUENCE [LARGE SCALE GENOMIC DNA]</scope>
</reference>
<dbReference type="EMBL" id="CM047749">
    <property type="protein sequence ID" value="KAJ0010315.1"/>
    <property type="molecule type" value="Genomic_DNA"/>
</dbReference>
<comment type="caution">
    <text evidence="1">The sequence shown here is derived from an EMBL/GenBank/DDBJ whole genome shotgun (WGS) entry which is preliminary data.</text>
</comment>